<organism evidence="5 6">
    <name type="scientific">Limulus polyphemus</name>
    <name type="common">Atlantic horseshoe crab</name>
    <dbReference type="NCBI Taxonomy" id="6850"/>
    <lineage>
        <taxon>Eukaryota</taxon>
        <taxon>Metazoa</taxon>
        <taxon>Ecdysozoa</taxon>
        <taxon>Arthropoda</taxon>
        <taxon>Chelicerata</taxon>
        <taxon>Merostomata</taxon>
        <taxon>Xiphosura</taxon>
        <taxon>Limulidae</taxon>
        <taxon>Limulus</taxon>
    </lineage>
</organism>
<dbReference type="Pfam" id="PF00638">
    <property type="entry name" value="Ran_BP1"/>
    <property type="match status" value="1"/>
</dbReference>
<accession>A0ABM1SJA6</accession>
<feature type="region of interest" description="Disordered" evidence="3">
    <location>
        <begin position="110"/>
        <end position="145"/>
    </location>
</feature>
<feature type="region of interest" description="Disordered" evidence="3">
    <location>
        <begin position="375"/>
        <end position="438"/>
    </location>
</feature>
<evidence type="ECO:0000256" key="3">
    <source>
        <dbReference type="SAM" id="MobiDB-lite"/>
    </source>
</evidence>
<dbReference type="PROSITE" id="PS50196">
    <property type="entry name" value="RANBD1"/>
    <property type="match status" value="1"/>
</dbReference>
<dbReference type="InterPro" id="IPR045255">
    <property type="entry name" value="RanBP1-like"/>
</dbReference>
<dbReference type="SMART" id="SM00160">
    <property type="entry name" value="RanBD"/>
    <property type="match status" value="1"/>
</dbReference>
<name>A0ABM1SJA6_LIMPO</name>
<dbReference type="PANTHER" id="PTHR23138:SF142">
    <property type="entry name" value="RAN-BINDING PROTEIN 3B-RELATED"/>
    <property type="match status" value="1"/>
</dbReference>
<evidence type="ECO:0000256" key="1">
    <source>
        <dbReference type="ARBA" id="ARBA00004123"/>
    </source>
</evidence>
<dbReference type="InterPro" id="IPR011993">
    <property type="entry name" value="PH-like_dom_sf"/>
</dbReference>
<dbReference type="Gene3D" id="2.30.29.30">
    <property type="entry name" value="Pleckstrin-homology domain (PH domain)/Phosphotyrosine-binding domain (PTB)"/>
    <property type="match status" value="1"/>
</dbReference>
<dbReference type="Proteomes" id="UP000694941">
    <property type="component" value="Unplaced"/>
</dbReference>
<feature type="compositionally biased region" description="Polar residues" evidence="3">
    <location>
        <begin position="112"/>
        <end position="127"/>
    </location>
</feature>
<dbReference type="RefSeq" id="XP_022243712.1">
    <property type="nucleotide sequence ID" value="XM_022388004.1"/>
</dbReference>
<dbReference type="PANTHER" id="PTHR23138">
    <property type="entry name" value="RAN BINDING PROTEIN"/>
    <property type="match status" value="1"/>
</dbReference>
<dbReference type="InterPro" id="IPR000156">
    <property type="entry name" value="Ran_bind_dom"/>
</dbReference>
<keyword evidence="5" id="KW-1185">Reference proteome</keyword>
<proteinExistence type="predicted"/>
<feature type="domain" description="RanBD1" evidence="4">
    <location>
        <begin position="230"/>
        <end position="316"/>
    </location>
</feature>
<feature type="compositionally biased region" description="Low complexity" evidence="3">
    <location>
        <begin position="128"/>
        <end position="137"/>
    </location>
</feature>
<dbReference type="CDD" id="cd13180">
    <property type="entry name" value="RanBD_RanBP3"/>
    <property type="match status" value="1"/>
</dbReference>
<dbReference type="SUPFAM" id="SSF50729">
    <property type="entry name" value="PH domain-like"/>
    <property type="match status" value="1"/>
</dbReference>
<keyword evidence="2" id="KW-0539">Nucleus</keyword>
<evidence type="ECO:0000313" key="5">
    <source>
        <dbReference type="Proteomes" id="UP000694941"/>
    </source>
</evidence>
<evidence type="ECO:0000313" key="6">
    <source>
        <dbReference type="RefSeq" id="XP_022243712.1"/>
    </source>
</evidence>
<sequence length="438" mass="48253">MYVKSQCGLNHSSVSDPGMTRIYRYDTYSWFFSISDLFTYVLDTCSQEYLSPLIACEDVFAIIGSYAKACSISVVFSIVDSPNLTFASHKQEDKENKGISDNLEQFGDSDSAHLSSNSNNGTKKQVTSSISRSPESLRSSDDSPFKSLFKSDCSKSPVSSESKAATAPTNFVFGQNLHERVVTYEDPGSDSSSSISNQLTFQAFQKSSSEDDECSGKSVKSLTESAKEYQAKQIKRKYEEVTVVTGEEEESNVLQITCKLFSFEKNNGTWVEKGRGMLRLNDREVDGVLQSRLVMRTQGSLRLVLNTKVWAGMSLEQASHKTVRISAIDTDGVKVYLIMANPKDSEQLFSALECRVATLKSLDDNWSDSNLATQASVGSFDDDDTTTSDCESEVKRPRRMEDIQSGEADSTTGVAPQLRLHHTPPPETGIDSSSNASQ</sequence>
<evidence type="ECO:0000259" key="4">
    <source>
        <dbReference type="PROSITE" id="PS50196"/>
    </source>
</evidence>
<gene>
    <name evidence="6" type="primary">LOC106461133</name>
</gene>
<comment type="subcellular location">
    <subcellularLocation>
        <location evidence="1">Nucleus</location>
    </subcellularLocation>
</comment>
<dbReference type="GeneID" id="106461133"/>
<evidence type="ECO:0000256" key="2">
    <source>
        <dbReference type="ARBA" id="ARBA00023242"/>
    </source>
</evidence>
<protein>
    <submittedName>
        <fullName evidence="6">Ran-binding protein 3-like</fullName>
    </submittedName>
</protein>
<feature type="compositionally biased region" description="Basic and acidic residues" evidence="3">
    <location>
        <begin position="392"/>
        <end position="402"/>
    </location>
</feature>
<reference evidence="6" key="1">
    <citation type="submission" date="2025-08" db="UniProtKB">
        <authorList>
            <consortium name="RefSeq"/>
        </authorList>
    </citation>
    <scope>IDENTIFICATION</scope>
    <source>
        <tissue evidence="6">Muscle</tissue>
    </source>
</reference>